<evidence type="ECO:0000313" key="8">
    <source>
        <dbReference type="EMBL" id="ORE07838.1"/>
    </source>
</evidence>
<comment type="catalytic activity">
    <reaction evidence="5">
        <text>an N-terminal L-alpha-aminoacyl-[protein] + L-arginyl-tRNA(Arg) = an N-terminal L-arginyl-L-aminoacyl-[protein] + tRNA(Arg) + H(+)</text>
        <dbReference type="Rhea" id="RHEA:10208"/>
        <dbReference type="Rhea" id="RHEA-COMP:9658"/>
        <dbReference type="Rhea" id="RHEA-COMP:9673"/>
        <dbReference type="Rhea" id="RHEA-COMP:10636"/>
        <dbReference type="Rhea" id="RHEA-COMP:10638"/>
        <dbReference type="ChEBI" id="CHEBI:15378"/>
        <dbReference type="ChEBI" id="CHEBI:78442"/>
        <dbReference type="ChEBI" id="CHEBI:78513"/>
        <dbReference type="ChEBI" id="CHEBI:78597"/>
        <dbReference type="ChEBI" id="CHEBI:83562"/>
        <dbReference type="EC" id="2.3.2.8"/>
    </reaction>
</comment>
<dbReference type="SUPFAM" id="SSF55729">
    <property type="entry name" value="Acyl-CoA N-acyltransferases (Nat)"/>
    <property type="match status" value="1"/>
</dbReference>
<dbReference type="InterPro" id="IPR007471">
    <property type="entry name" value="N-end_Aminoacyl_Trfase_N"/>
</dbReference>
<accession>A0A1X0R7F1</accession>
<evidence type="ECO:0000256" key="5">
    <source>
        <dbReference type="PIRNR" id="PIRNR037207"/>
    </source>
</evidence>
<dbReference type="PIRSF" id="PIRSF037207">
    <property type="entry name" value="ATE1_euk"/>
    <property type="match status" value="1"/>
</dbReference>
<keyword evidence="3 5" id="KW-0833">Ubl conjugation pathway</keyword>
<dbReference type="Proteomes" id="UP000242414">
    <property type="component" value="Unassembled WGS sequence"/>
</dbReference>
<evidence type="ECO:0000256" key="2">
    <source>
        <dbReference type="ARBA" id="ARBA00022679"/>
    </source>
</evidence>
<comment type="function">
    <text evidence="5">Involved in the post-translational conjugation of arginine to the N-terminal aspartate or glutamate of a protein. This arginylation is required for degradation of the protein via the ubiquitin pathway.</text>
</comment>
<name>A0A1X0R7F1_RHIZD</name>
<evidence type="ECO:0000256" key="4">
    <source>
        <dbReference type="ARBA" id="ARBA00023315"/>
    </source>
</evidence>
<feature type="domain" description="N-end rule aminoacyl transferase C-terminal" evidence="7">
    <location>
        <begin position="160"/>
        <end position="294"/>
    </location>
</feature>
<dbReference type="Pfam" id="PF04377">
    <property type="entry name" value="ATE_C"/>
    <property type="match status" value="1"/>
</dbReference>
<feature type="domain" description="N-end aminoacyl transferase N-terminal" evidence="6">
    <location>
        <begin position="26"/>
        <end position="97"/>
    </location>
</feature>
<organism evidence="8">
    <name type="scientific">Rhizopus microsporus var. microsporus</name>
    <dbReference type="NCBI Taxonomy" id="86635"/>
    <lineage>
        <taxon>Eukaryota</taxon>
        <taxon>Fungi</taxon>
        <taxon>Fungi incertae sedis</taxon>
        <taxon>Mucoromycota</taxon>
        <taxon>Mucoromycotina</taxon>
        <taxon>Mucoromycetes</taxon>
        <taxon>Mucorales</taxon>
        <taxon>Mucorineae</taxon>
        <taxon>Rhizopodaceae</taxon>
        <taxon>Rhizopus</taxon>
    </lineage>
</organism>
<dbReference type="EMBL" id="KV921897">
    <property type="protein sequence ID" value="ORE07838.1"/>
    <property type="molecule type" value="Genomic_DNA"/>
</dbReference>
<dbReference type="GO" id="GO:0005737">
    <property type="term" value="C:cytoplasm"/>
    <property type="evidence" value="ECO:0007669"/>
    <property type="project" value="TreeGrafter"/>
</dbReference>
<keyword evidence="2 5" id="KW-0808">Transferase</keyword>
<sequence>MSSDDEYDLLKDHVSTLVSLCGDSQHDCGYCDGKDTSKSFGIWAHFMSCSDYQALINRGWRRSGHYLYKPDMERTCCPQYTIRLHAMDFKLTKGQKKVLNKFNRYVQGTWSPEREEQQDVKNKPKASTPKSLLDWVHAPDHTDNKYKLKIELEPSSYTKEKHELYKKYQISIHHDEPEELTERKFRRFLIDSPLKMETKGDVTFGSFHQKYILDGKLIALSVIDILPSCVSAVYFMYDPDYSFLGLGKYSVFREVSLVLELKDDDLKYYYMGYYIDSCPKMNYKGQYEPSDLLDPVDYTWHPIQEFRKEFTKHKFVTFAQGIEYTTAGWLNRKEITQSVLSNVLVYIGEGRVLPAKHLLQAIKDAQIRASIIDFVCAVGLDLAYSILISF</sequence>
<dbReference type="OrthoDB" id="74183at2759"/>
<dbReference type="InterPro" id="IPR030700">
    <property type="entry name" value="N-end_Aminoacyl_Trfase"/>
</dbReference>
<dbReference type="PANTHER" id="PTHR21367">
    <property type="entry name" value="ARGININE-TRNA-PROTEIN TRANSFERASE 1"/>
    <property type="match status" value="1"/>
</dbReference>
<dbReference type="EC" id="2.3.2.8" evidence="5"/>
<protein>
    <recommendedName>
        <fullName evidence="5">Arginyl-tRNA--protein transferase 1</fullName>
        <shortName evidence="5">Arginyltransferase 1</shortName>
        <shortName evidence="5">R-transferase 1</shortName>
        <ecNumber evidence="5">2.3.2.8</ecNumber>
    </recommendedName>
    <alternativeName>
        <fullName evidence="5">Arginine-tRNA--protein transferase 1</fullName>
    </alternativeName>
</protein>
<dbReference type="PANTHER" id="PTHR21367:SF1">
    <property type="entry name" value="ARGINYL-TRNA--PROTEIN TRANSFERASE 1"/>
    <property type="match status" value="1"/>
</dbReference>
<dbReference type="InterPro" id="IPR007472">
    <property type="entry name" value="N-end_Aminoacyl_Trfase_C"/>
</dbReference>
<evidence type="ECO:0000256" key="3">
    <source>
        <dbReference type="ARBA" id="ARBA00022786"/>
    </source>
</evidence>
<gene>
    <name evidence="8" type="ORF">BCV72DRAFT_261818</name>
</gene>
<reference evidence="8" key="1">
    <citation type="journal article" date="2016" name="Proc. Natl. Acad. Sci. U.S.A.">
        <title>Lipid metabolic changes in an early divergent fungus govern the establishment of a mutualistic symbiosis with endobacteria.</title>
        <authorList>
            <person name="Lastovetsky O.A."/>
            <person name="Gaspar M.L."/>
            <person name="Mondo S.J."/>
            <person name="LaButti K.M."/>
            <person name="Sandor L."/>
            <person name="Grigoriev I.V."/>
            <person name="Henry S.A."/>
            <person name="Pawlowska T.E."/>
        </authorList>
    </citation>
    <scope>NUCLEOTIDE SEQUENCE [LARGE SCALE GENOMIC DNA]</scope>
    <source>
        <strain evidence="8">ATCC 52814</strain>
    </source>
</reference>
<dbReference type="Pfam" id="PF04376">
    <property type="entry name" value="ATE_N"/>
    <property type="match status" value="1"/>
</dbReference>
<comment type="similarity">
    <text evidence="1 5">Belongs to the R-transferase family.</text>
</comment>
<evidence type="ECO:0000259" key="7">
    <source>
        <dbReference type="Pfam" id="PF04377"/>
    </source>
</evidence>
<keyword evidence="4 5" id="KW-0012">Acyltransferase</keyword>
<dbReference type="AlphaFoldDB" id="A0A1X0R7F1"/>
<dbReference type="InterPro" id="IPR016181">
    <property type="entry name" value="Acyl_CoA_acyltransferase"/>
</dbReference>
<dbReference type="InterPro" id="IPR017137">
    <property type="entry name" value="Arg-tRNA-P_Trfase_1_euk"/>
</dbReference>
<proteinExistence type="inferred from homology"/>
<dbReference type="VEuPathDB" id="FungiDB:BCV72DRAFT_261818"/>
<evidence type="ECO:0000256" key="1">
    <source>
        <dbReference type="ARBA" id="ARBA00009991"/>
    </source>
</evidence>
<evidence type="ECO:0000259" key="6">
    <source>
        <dbReference type="Pfam" id="PF04376"/>
    </source>
</evidence>
<dbReference type="GO" id="GO:0004057">
    <property type="term" value="F:arginyl-tRNA--protein transferase activity"/>
    <property type="evidence" value="ECO:0007669"/>
    <property type="project" value="UniProtKB-EC"/>
</dbReference>